<organism evidence="1 2">
    <name type="scientific">Cohnella faecalis</name>
    <dbReference type="NCBI Taxonomy" id="2315694"/>
    <lineage>
        <taxon>Bacteria</taxon>
        <taxon>Bacillati</taxon>
        <taxon>Bacillota</taxon>
        <taxon>Bacilli</taxon>
        <taxon>Bacillales</taxon>
        <taxon>Paenibacillaceae</taxon>
        <taxon>Cohnella</taxon>
    </lineage>
</organism>
<name>A0A398CID9_9BACL</name>
<keyword evidence="2" id="KW-1185">Reference proteome</keyword>
<proteinExistence type="predicted"/>
<evidence type="ECO:0000313" key="1">
    <source>
        <dbReference type="EMBL" id="RIE00608.1"/>
    </source>
</evidence>
<dbReference type="AlphaFoldDB" id="A0A398CID9"/>
<reference evidence="1 2" key="1">
    <citation type="submission" date="2018-09" db="EMBL/GenBank/DDBJ databases">
        <title>Cohnella cavernae sp. nov., isolated from a karst cave.</title>
        <authorList>
            <person name="Zhu H."/>
        </authorList>
    </citation>
    <scope>NUCLEOTIDE SEQUENCE [LARGE SCALE GENOMIC DNA]</scope>
    <source>
        <strain evidence="1 2">K2E09-144</strain>
    </source>
</reference>
<dbReference type="EMBL" id="QXJM01000051">
    <property type="protein sequence ID" value="RIE00608.1"/>
    <property type="molecule type" value="Genomic_DNA"/>
</dbReference>
<sequence length="127" mass="14320">MTYSANIRFKDGTFEEVPTTVSDRNTIMLGDVALTQSIQLVPDLINFDLVKLVKVTLHYADEANGIDETKDFLFKKRPRSEVGVYLQRQIQASLRMESVLLHGRRSVKNIEPGNTSEKTIVLPETPA</sequence>
<dbReference type="Proteomes" id="UP000266340">
    <property type="component" value="Unassembled WGS sequence"/>
</dbReference>
<accession>A0A398CID9</accession>
<evidence type="ECO:0000313" key="2">
    <source>
        <dbReference type="Proteomes" id="UP000266340"/>
    </source>
</evidence>
<protein>
    <submittedName>
        <fullName evidence="1">Uncharacterized protein</fullName>
    </submittedName>
</protein>
<gene>
    <name evidence="1" type="ORF">D3H35_27500</name>
</gene>
<comment type="caution">
    <text evidence="1">The sequence shown here is derived from an EMBL/GenBank/DDBJ whole genome shotgun (WGS) entry which is preliminary data.</text>
</comment>